<feature type="domain" description="DUF7745" evidence="1">
    <location>
        <begin position="59"/>
        <end position="340"/>
    </location>
</feature>
<evidence type="ECO:0000259" key="1">
    <source>
        <dbReference type="Pfam" id="PF24924"/>
    </source>
</evidence>
<evidence type="ECO:0000313" key="3">
    <source>
        <dbReference type="Proteomes" id="UP001603857"/>
    </source>
</evidence>
<evidence type="ECO:0000313" key="2">
    <source>
        <dbReference type="EMBL" id="KAL2327533.1"/>
    </source>
</evidence>
<gene>
    <name evidence="2" type="ORF">Fmac_020960</name>
</gene>
<sequence length="364" mass="41952">MHRLSTETLCISLHLPCICVINVFWVRHIVIASTAFAIVCLDPLRQTLVFTLQKWPKSAGVYIFKGEHVAVERVAHLIKLPLHQATLVGKGEIKSWKFNMLEDYLSTLADREDWPAFNRTLALIVFGTTLILFHADIVDHAAIDAFFAWDVHLRSFVPAILADTLLSVNFCHQKQGKTLRCCSTLLYVWIITHFYASGHMGALPDPLRSFTKIPLRHSYAMEWKAELEHWSVEHFSWICLWFQSGDVLIRCGDYPSVPLMGLRGCIAYTPKLTMRKLMRTQIIPLKEDLRGLCFFYDPSHREAMLSVSRAWEKPVHVGDEELGNSRVSVFIDYKEWRSDRGCLSHLPKMLLRQQINSYKKKSKP</sequence>
<dbReference type="EMBL" id="JBGMDY010000007">
    <property type="protein sequence ID" value="KAL2327533.1"/>
    <property type="molecule type" value="Genomic_DNA"/>
</dbReference>
<dbReference type="PANTHER" id="PTHR48154">
    <property type="entry name" value="PROTEIN, PUTATIVE-RELATED"/>
    <property type="match status" value="1"/>
</dbReference>
<keyword evidence="3" id="KW-1185">Reference proteome</keyword>
<dbReference type="Pfam" id="PF24924">
    <property type="entry name" value="DUF7745"/>
    <property type="match status" value="1"/>
</dbReference>
<dbReference type="AlphaFoldDB" id="A0ABD1LVJ2"/>
<dbReference type="PANTHER" id="PTHR48154:SF1">
    <property type="entry name" value="PROTEIN, PUTATIVE-RELATED"/>
    <property type="match status" value="1"/>
</dbReference>
<protein>
    <recommendedName>
        <fullName evidence="1">DUF7745 domain-containing protein</fullName>
    </recommendedName>
</protein>
<dbReference type="Proteomes" id="UP001603857">
    <property type="component" value="Unassembled WGS sequence"/>
</dbReference>
<reference evidence="2 3" key="1">
    <citation type="submission" date="2024-08" db="EMBL/GenBank/DDBJ databases">
        <title>Insights into the chromosomal genome structure of Flemingia macrophylla.</title>
        <authorList>
            <person name="Ding Y."/>
            <person name="Zhao Y."/>
            <person name="Bi W."/>
            <person name="Wu M."/>
            <person name="Zhao G."/>
            <person name="Gong Y."/>
            <person name="Li W."/>
            <person name="Zhang P."/>
        </authorList>
    </citation>
    <scope>NUCLEOTIDE SEQUENCE [LARGE SCALE GENOMIC DNA]</scope>
    <source>
        <strain evidence="2">DYQJB</strain>
        <tissue evidence="2">Leaf</tissue>
    </source>
</reference>
<organism evidence="2 3">
    <name type="scientific">Flemingia macrophylla</name>
    <dbReference type="NCBI Taxonomy" id="520843"/>
    <lineage>
        <taxon>Eukaryota</taxon>
        <taxon>Viridiplantae</taxon>
        <taxon>Streptophyta</taxon>
        <taxon>Embryophyta</taxon>
        <taxon>Tracheophyta</taxon>
        <taxon>Spermatophyta</taxon>
        <taxon>Magnoliopsida</taxon>
        <taxon>eudicotyledons</taxon>
        <taxon>Gunneridae</taxon>
        <taxon>Pentapetalae</taxon>
        <taxon>rosids</taxon>
        <taxon>fabids</taxon>
        <taxon>Fabales</taxon>
        <taxon>Fabaceae</taxon>
        <taxon>Papilionoideae</taxon>
        <taxon>50 kb inversion clade</taxon>
        <taxon>NPAAA clade</taxon>
        <taxon>indigoferoid/millettioid clade</taxon>
        <taxon>Phaseoleae</taxon>
        <taxon>Flemingia</taxon>
    </lineage>
</organism>
<proteinExistence type="predicted"/>
<comment type="caution">
    <text evidence="2">The sequence shown here is derived from an EMBL/GenBank/DDBJ whole genome shotgun (WGS) entry which is preliminary data.</text>
</comment>
<name>A0ABD1LVJ2_9FABA</name>
<accession>A0ABD1LVJ2</accession>
<dbReference type="InterPro" id="IPR056647">
    <property type="entry name" value="DUF7745"/>
</dbReference>